<gene>
    <name evidence="9" type="ORF">B0I21_102532</name>
</gene>
<dbReference type="InterPro" id="IPR011990">
    <property type="entry name" value="TPR-like_helical_dom_sf"/>
</dbReference>
<evidence type="ECO:0000256" key="7">
    <source>
        <dbReference type="SAM" id="Phobius"/>
    </source>
</evidence>
<dbReference type="Proteomes" id="UP000294752">
    <property type="component" value="Unassembled WGS sequence"/>
</dbReference>
<evidence type="ECO:0000313" key="10">
    <source>
        <dbReference type="Proteomes" id="UP000294752"/>
    </source>
</evidence>
<comment type="similarity">
    <text evidence="3">Belongs to the peptidase M50B family.</text>
</comment>
<name>A0A4R7DAU5_9SPHI</name>
<comment type="caution">
    <text evidence="9">The sequence shown here is derived from an EMBL/GenBank/DDBJ whole genome shotgun (WGS) entry which is preliminary data.</text>
</comment>
<feature type="transmembrane region" description="Helical" evidence="7">
    <location>
        <begin position="118"/>
        <end position="137"/>
    </location>
</feature>
<feature type="domain" description="Peptidase M50" evidence="8">
    <location>
        <begin position="12"/>
        <end position="103"/>
    </location>
</feature>
<keyword evidence="4 7" id="KW-0812">Transmembrane</keyword>
<feature type="transmembrane region" description="Helical" evidence="7">
    <location>
        <begin position="9"/>
        <end position="30"/>
    </location>
</feature>
<reference evidence="9 10" key="1">
    <citation type="submission" date="2019-03" db="EMBL/GenBank/DDBJ databases">
        <title>Genomic Encyclopedia of Type Strains, Phase III (KMG-III): the genomes of soil and plant-associated and newly described type strains.</title>
        <authorList>
            <person name="Whitman W."/>
        </authorList>
    </citation>
    <scope>NUCLEOTIDE SEQUENCE [LARGE SCALE GENOMIC DNA]</scope>
    <source>
        <strain evidence="9 10">CGMCC 1.12801</strain>
    </source>
</reference>
<evidence type="ECO:0000256" key="4">
    <source>
        <dbReference type="ARBA" id="ARBA00022692"/>
    </source>
</evidence>
<evidence type="ECO:0000259" key="8">
    <source>
        <dbReference type="Pfam" id="PF02163"/>
    </source>
</evidence>
<accession>A0A4R7DAU5</accession>
<comment type="subcellular location">
    <subcellularLocation>
        <location evidence="2">Membrane</location>
        <topology evidence="2">Multi-pass membrane protein</topology>
    </subcellularLocation>
</comment>
<dbReference type="EMBL" id="SNZV01000002">
    <property type="protein sequence ID" value="TDS16206.1"/>
    <property type="molecule type" value="Genomic_DNA"/>
</dbReference>
<dbReference type="GO" id="GO:0016020">
    <property type="term" value="C:membrane"/>
    <property type="evidence" value="ECO:0007669"/>
    <property type="project" value="UniProtKB-SubCell"/>
</dbReference>
<dbReference type="SUPFAM" id="SSF48452">
    <property type="entry name" value="TPR-like"/>
    <property type="match status" value="1"/>
</dbReference>
<keyword evidence="6 7" id="KW-0472">Membrane</keyword>
<comment type="cofactor">
    <cofactor evidence="1">
        <name>Zn(2+)</name>
        <dbReference type="ChEBI" id="CHEBI:29105"/>
    </cofactor>
</comment>
<feature type="transmembrane region" description="Helical" evidence="7">
    <location>
        <begin position="50"/>
        <end position="73"/>
    </location>
</feature>
<organism evidence="9 10">
    <name type="scientific">Sphingobacterium paludis</name>
    <dbReference type="NCBI Taxonomy" id="1476465"/>
    <lineage>
        <taxon>Bacteria</taxon>
        <taxon>Pseudomonadati</taxon>
        <taxon>Bacteroidota</taxon>
        <taxon>Sphingobacteriia</taxon>
        <taxon>Sphingobacteriales</taxon>
        <taxon>Sphingobacteriaceae</taxon>
        <taxon>Sphingobacterium</taxon>
    </lineage>
</organism>
<sequence length="372" mass="42468">MLAYLVGSYLWFLYALALSVVCHEAGHYVAARLVGERPWQITLGTGAKIAVWRFFGAKLAIHATLFSGAVLTVYRRSTKRRTRRFITILGGPLFNLFFAINFLYHWPHSFLRKDGIEWLPIFGAANLVMGVVNLIPFKGKFMGIAIDSDGRQLLGIPFMKEEELSLNPLQDEWMKANDLIEEKKYDAALKIYDTYASNLDANKIQYINVAVLHIKQGRYSEAQSILQNLLHHINDPDVKVFETYVYHNLAYVYLLLDKLDEAQDMILKARALAGKFMAVESLHGYILVEQGRATEAIPLLAKHFREDLIGTDTLETAMYLAVAYADLDQLEKAKKLWRKIEQHTAVLDADEACLFRRLAPKIQDRILTPFLK</sequence>
<dbReference type="Pfam" id="PF02163">
    <property type="entry name" value="Peptidase_M50"/>
    <property type="match status" value="1"/>
</dbReference>
<dbReference type="Gene3D" id="1.25.40.10">
    <property type="entry name" value="Tetratricopeptide repeat domain"/>
    <property type="match status" value="2"/>
</dbReference>
<evidence type="ECO:0000256" key="2">
    <source>
        <dbReference type="ARBA" id="ARBA00004141"/>
    </source>
</evidence>
<protein>
    <submittedName>
        <fullName evidence="9">Peptidase M50-like protein</fullName>
    </submittedName>
</protein>
<evidence type="ECO:0000256" key="3">
    <source>
        <dbReference type="ARBA" id="ARBA00007931"/>
    </source>
</evidence>
<evidence type="ECO:0000256" key="6">
    <source>
        <dbReference type="ARBA" id="ARBA00023136"/>
    </source>
</evidence>
<dbReference type="InterPro" id="IPR008915">
    <property type="entry name" value="Peptidase_M50"/>
</dbReference>
<keyword evidence="10" id="KW-1185">Reference proteome</keyword>
<dbReference type="AlphaFoldDB" id="A0A4R7DAU5"/>
<keyword evidence="5 7" id="KW-1133">Transmembrane helix</keyword>
<evidence type="ECO:0000256" key="1">
    <source>
        <dbReference type="ARBA" id="ARBA00001947"/>
    </source>
</evidence>
<evidence type="ECO:0000256" key="5">
    <source>
        <dbReference type="ARBA" id="ARBA00022989"/>
    </source>
</evidence>
<feature type="transmembrane region" description="Helical" evidence="7">
    <location>
        <begin position="85"/>
        <end position="106"/>
    </location>
</feature>
<dbReference type="CDD" id="cd05709">
    <property type="entry name" value="S2P-M50"/>
    <property type="match status" value="1"/>
</dbReference>
<dbReference type="GO" id="GO:0006508">
    <property type="term" value="P:proteolysis"/>
    <property type="evidence" value="ECO:0007669"/>
    <property type="project" value="InterPro"/>
</dbReference>
<evidence type="ECO:0000313" key="9">
    <source>
        <dbReference type="EMBL" id="TDS16206.1"/>
    </source>
</evidence>
<proteinExistence type="inferred from homology"/>